<dbReference type="AlphaFoldDB" id="A0A2R6RYV2"/>
<dbReference type="Proteomes" id="UP000241394">
    <property type="component" value="Chromosome LG2"/>
</dbReference>
<reference evidence="1 2" key="1">
    <citation type="submission" date="2017-07" db="EMBL/GenBank/DDBJ databases">
        <title>An improved, manually edited Actinidia chinensis var. chinensis (kiwifruit) genome highlights the challenges associated with draft genomes and gene prediction in plants.</title>
        <authorList>
            <person name="Pilkington S."/>
            <person name="Crowhurst R."/>
            <person name="Hilario E."/>
            <person name="Nardozza S."/>
            <person name="Fraser L."/>
            <person name="Peng Y."/>
            <person name="Gunaseelan K."/>
            <person name="Simpson R."/>
            <person name="Tahir J."/>
            <person name="Deroles S."/>
            <person name="Templeton K."/>
            <person name="Luo Z."/>
            <person name="Davy M."/>
            <person name="Cheng C."/>
            <person name="Mcneilage M."/>
            <person name="Scaglione D."/>
            <person name="Liu Y."/>
            <person name="Zhang Q."/>
            <person name="Datson P."/>
            <person name="De Silva N."/>
            <person name="Gardiner S."/>
            <person name="Bassett H."/>
            <person name="Chagne D."/>
            <person name="Mccallum J."/>
            <person name="Dzierzon H."/>
            <person name="Deng C."/>
            <person name="Wang Y.-Y."/>
            <person name="Barron N."/>
            <person name="Manako K."/>
            <person name="Bowen J."/>
            <person name="Foster T."/>
            <person name="Erridge Z."/>
            <person name="Tiffin H."/>
            <person name="Waite C."/>
            <person name="Davies K."/>
            <person name="Grierson E."/>
            <person name="Laing W."/>
            <person name="Kirk R."/>
            <person name="Chen X."/>
            <person name="Wood M."/>
            <person name="Montefiori M."/>
            <person name="Brummell D."/>
            <person name="Schwinn K."/>
            <person name="Catanach A."/>
            <person name="Fullerton C."/>
            <person name="Li D."/>
            <person name="Meiyalaghan S."/>
            <person name="Nieuwenhuizen N."/>
            <person name="Read N."/>
            <person name="Prakash R."/>
            <person name="Hunter D."/>
            <person name="Zhang H."/>
            <person name="Mckenzie M."/>
            <person name="Knabel M."/>
            <person name="Harris A."/>
            <person name="Allan A."/>
            <person name="Chen A."/>
            <person name="Janssen B."/>
            <person name="Plunkett B."/>
            <person name="Dwamena C."/>
            <person name="Voogd C."/>
            <person name="Leif D."/>
            <person name="Lafferty D."/>
            <person name="Souleyre E."/>
            <person name="Varkonyi-Gasic E."/>
            <person name="Gambi F."/>
            <person name="Hanley J."/>
            <person name="Yao J.-L."/>
            <person name="Cheung J."/>
            <person name="David K."/>
            <person name="Warren B."/>
            <person name="Marsh K."/>
            <person name="Snowden K."/>
            <person name="Lin-Wang K."/>
            <person name="Brian L."/>
            <person name="Martinez-Sanchez M."/>
            <person name="Wang M."/>
            <person name="Ileperuma N."/>
            <person name="Macnee N."/>
            <person name="Campin R."/>
            <person name="Mcatee P."/>
            <person name="Drummond R."/>
            <person name="Espley R."/>
            <person name="Ireland H."/>
            <person name="Wu R."/>
            <person name="Atkinson R."/>
            <person name="Karunairetnam S."/>
            <person name="Bulley S."/>
            <person name="Chunkath S."/>
            <person name="Hanley Z."/>
            <person name="Storey R."/>
            <person name="Thrimawithana A."/>
            <person name="Thomson S."/>
            <person name="David C."/>
            <person name="Testolin R."/>
        </authorList>
    </citation>
    <scope>NUCLEOTIDE SEQUENCE [LARGE SCALE GENOMIC DNA]</scope>
    <source>
        <strain evidence="2">cv. Red5</strain>
        <tissue evidence="1">Young leaf</tissue>
    </source>
</reference>
<sequence>MRQWIPWLPEKLIKMCTYSFFLWLKVISSKYRLSPECWLPCLPHSGKVSKVWFDILSIVNLNYEFRTLIDQGFSIKVGSGESILFWKDVWCGENFLQERFPRIYGLSNQKSAKVGDLFGSDNLWNLTFRINLFVWEENLVLELKQELGRFSLIRGNRDVLRWKWESRGIFSVSSAYRKWETMFIDMTDDNSPLNLTWRNLCPFRVETFGWLAVQNMITTRDLW</sequence>
<dbReference type="OMA" id="IENWITH"/>
<organism evidence="1 2">
    <name type="scientific">Actinidia chinensis var. chinensis</name>
    <name type="common">Chinese soft-hair kiwi</name>
    <dbReference type="NCBI Taxonomy" id="1590841"/>
    <lineage>
        <taxon>Eukaryota</taxon>
        <taxon>Viridiplantae</taxon>
        <taxon>Streptophyta</taxon>
        <taxon>Embryophyta</taxon>
        <taxon>Tracheophyta</taxon>
        <taxon>Spermatophyta</taxon>
        <taxon>Magnoliopsida</taxon>
        <taxon>eudicotyledons</taxon>
        <taxon>Gunneridae</taxon>
        <taxon>Pentapetalae</taxon>
        <taxon>asterids</taxon>
        <taxon>Ericales</taxon>
        <taxon>Actinidiaceae</taxon>
        <taxon>Actinidia</taxon>
    </lineage>
</organism>
<proteinExistence type="predicted"/>
<gene>
    <name evidence="1" type="ORF">CEY00_Acc02384</name>
</gene>
<evidence type="ECO:0000313" key="2">
    <source>
        <dbReference type="Proteomes" id="UP000241394"/>
    </source>
</evidence>
<evidence type="ECO:0000313" key="1">
    <source>
        <dbReference type="EMBL" id="PSS35185.1"/>
    </source>
</evidence>
<name>A0A2R6RYV2_ACTCC</name>
<dbReference type="PANTHER" id="PTHR36617:SF15">
    <property type="entry name" value="REVERSE TRANSCRIPTASE ZINC-BINDING DOMAIN-CONTAINING PROTEIN"/>
    <property type="match status" value="1"/>
</dbReference>
<comment type="caution">
    <text evidence="1">The sequence shown here is derived from an EMBL/GenBank/DDBJ whole genome shotgun (WGS) entry which is preliminary data.</text>
</comment>
<accession>A0A2R6RYV2</accession>
<protein>
    <submittedName>
        <fullName evidence="1">Ribonuclease H protein</fullName>
    </submittedName>
</protein>
<dbReference type="EMBL" id="NKQK01000002">
    <property type="protein sequence ID" value="PSS35185.1"/>
    <property type="molecule type" value="Genomic_DNA"/>
</dbReference>
<dbReference type="InParanoid" id="A0A2R6RYV2"/>
<dbReference type="STRING" id="1590841.A0A2R6RYV2"/>
<dbReference type="OrthoDB" id="1743609at2759"/>
<keyword evidence="2" id="KW-1185">Reference proteome</keyword>
<reference evidence="2" key="2">
    <citation type="journal article" date="2018" name="BMC Genomics">
        <title>A manually annotated Actinidia chinensis var. chinensis (kiwifruit) genome highlights the challenges associated with draft genomes and gene prediction in plants.</title>
        <authorList>
            <person name="Pilkington S.M."/>
            <person name="Crowhurst R."/>
            <person name="Hilario E."/>
            <person name="Nardozza S."/>
            <person name="Fraser L."/>
            <person name="Peng Y."/>
            <person name="Gunaseelan K."/>
            <person name="Simpson R."/>
            <person name="Tahir J."/>
            <person name="Deroles S.C."/>
            <person name="Templeton K."/>
            <person name="Luo Z."/>
            <person name="Davy M."/>
            <person name="Cheng C."/>
            <person name="McNeilage M."/>
            <person name="Scaglione D."/>
            <person name="Liu Y."/>
            <person name="Zhang Q."/>
            <person name="Datson P."/>
            <person name="De Silva N."/>
            <person name="Gardiner S.E."/>
            <person name="Bassett H."/>
            <person name="Chagne D."/>
            <person name="McCallum J."/>
            <person name="Dzierzon H."/>
            <person name="Deng C."/>
            <person name="Wang Y.Y."/>
            <person name="Barron L."/>
            <person name="Manako K."/>
            <person name="Bowen J."/>
            <person name="Foster T.M."/>
            <person name="Erridge Z.A."/>
            <person name="Tiffin H."/>
            <person name="Waite C.N."/>
            <person name="Davies K.M."/>
            <person name="Grierson E.P."/>
            <person name="Laing W.A."/>
            <person name="Kirk R."/>
            <person name="Chen X."/>
            <person name="Wood M."/>
            <person name="Montefiori M."/>
            <person name="Brummell D.A."/>
            <person name="Schwinn K.E."/>
            <person name="Catanach A."/>
            <person name="Fullerton C."/>
            <person name="Li D."/>
            <person name="Meiyalaghan S."/>
            <person name="Nieuwenhuizen N."/>
            <person name="Read N."/>
            <person name="Prakash R."/>
            <person name="Hunter D."/>
            <person name="Zhang H."/>
            <person name="McKenzie M."/>
            <person name="Knabel M."/>
            <person name="Harris A."/>
            <person name="Allan A.C."/>
            <person name="Gleave A."/>
            <person name="Chen A."/>
            <person name="Janssen B.J."/>
            <person name="Plunkett B."/>
            <person name="Ampomah-Dwamena C."/>
            <person name="Voogd C."/>
            <person name="Leif D."/>
            <person name="Lafferty D."/>
            <person name="Souleyre E.J.F."/>
            <person name="Varkonyi-Gasic E."/>
            <person name="Gambi F."/>
            <person name="Hanley J."/>
            <person name="Yao J.L."/>
            <person name="Cheung J."/>
            <person name="David K.M."/>
            <person name="Warren B."/>
            <person name="Marsh K."/>
            <person name="Snowden K.C."/>
            <person name="Lin-Wang K."/>
            <person name="Brian L."/>
            <person name="Martinez-Sanchez M."/>
            <person name="Wang M."/>
            <person name="Ileperuma N."/>
            <person name="Macnee N."/>
            <person name="Campin R."/>
            <person name="McAtee P."/>
            <person name="Drummond R.S.M."/>
            <person name="Espley R.V."/>
            <person name="Ireland H.S."/>
            <person name="Wu R."/>
            <person name="Atkinson R.G."/>
            <person name="Karunairetnam S."/>
            <person name="Bulley S."/>
            <person name="Chunkath S."/>
            <person name="Hanley Z."/>
            <person name="Storey R."/>
            <person name="Thrimawithana A.H."/>
            <person name="Thomson S."/>
            <person name="David C."/>
            <person name="Testolin R."/>
            <person name="Huang H."/>
            <person name="Hellens R.P."/>
            <person name="Schaffer R.J."/>
        </authorList>
    </citation>
    <scope>NUCLEOTIDE SEQUENCE [LARGE SCALE GENOMIC DNA]</scope>
    <source>
        <strain evidence="2">cv. Red5</strain>
    </source>
</reference>
<dbReference type="PANTHER" id="PTHR36617">
    <property type="entry name" value="PROTEIN, PUTATIVE-RELATED"/>
    <property type="match status" value="1"/>
</dbReference>
<dbReference type="Gramene" id="PSS35185">
    <property type="protein sequence ID" value="PSS35185"/>
    <property type="gene ID" value="CEY00_Acc02384"/>
</dbReference>